<keyword evidence="4" id="KW-1185">Reference proteome</keyword>
<name>A0ABS7QTZ7_9ACTN</name>
<comment type="caution">
    <text evidence="3">The sequence shown here is derived from an EMBL/GenBank/DDBJ whole genome shotgun (WGS) entry which is preliminary data.</text>
</comment>
<evidence type="ECO:0000313" key="4">
    <source>
        <dbReference type="Proteomes" id="UP001198565"/>
    </source>
</evidence>
<dbReference type="Pfam" id="PF04149">
    <property type="entry name" value="DUF397"/>
    <property type="match status" value="1"/>
</dbReference>
<proteinExistence type="predicted"/>
<dbReference type="RefSeq" id="WP_222979089.1">
    <property type="nucleotide sequence ID" value="NZ_JAINVZ010000011.1"/>
</dbReference>
<evidence type="ECO:0000256" key="1">
    <source>
        <dbReference type="SAM" id="MobiDB-lite"/>
    </source>
</evidence>
<dbReference type="Proteomes" id="UP001198565">
    <property type="component" value="Unassembled WGS sequence"/>
</dbReference>
<feature type="region of interest" description="Disordered" evidence="1">
    <location>
        <begin position="1"/>
        <end position="27"/>
    </location>
</feature>
<gene>
    <name evidence="3" type="ORF">K7472_17625</name>
</gene>
<organism evidence="3 4">
    <name type="scientific">Streptantibioticus parmotrematis</name>
    <dbReference type="NCBI Taxonomy" id="2873249"/>
    <lineage>
        <taxon>Bacteria</taxon>
        <taxon>Bacillati</taxon>
        <taxon>Actinomycetota</taxon>
        <taxon>Actinomycetes</taxon>
        <taxon>Kitasatosporales</taxon>
        <taxon>Streptomycetaceae</taxon>
        <taxon>Streptantibioticus</taxon>
    </lineage>
</organism>
<accession>A0ABS7QTZ7</accession>
<reference evidence="3 4" key="1">
    <citation type="submission" date="2021-08" db="EMBL/GenBank/DDBJ databases">
        <title>Streptomyces sp. PTM05 isolated from lichen.</title>
        <authorList>
            <person name="Somphong A."/>
            <person name="Phongsopitanun W."/>
            <person name="Tanasupawat S."/>
        </authorList>
    </citation>
    <scope>NUCLEOTIDE SEQUENCE [LARGE SCALE GENOMIC DNA]</scope>
    <source>
        <strain evidence="3 4">Ptm05</strain>
    </source>
</reference>
<evidence type="ECO:0000313" key="3">
    <source>
        <dbReference type="EMBL" id="MBY8886671.1"/>
    </source>
</evidence>
<dbReference type="EMBL" id="JAINVZ010000011">
    <property type="protein sequence ID" value="MBY8886671.1"/>
    <property type="molecule type" value="Genomic_DNA"/>
</dbReference>
<evidence type="ECO:0000259" key="2">
    <source>
        <dbReference type="Pfam" id="PF04149"/>
    </source>
</evidence>
<protein>
    <submittedName>
        <fullName evidence="3">DUF397 domain-containing protein</fullName>
    </submittedName>
</protein>
<dbReference type="InterPro" id="IPR007278">
    <property type="entry name" value="DUF397"/>
</dbReference>
<sequence>MSRASDLPVTWHKSSHSGPNGGNCVEMGTGLSGVVPVRDSKDPHGPALAFSPAAWASFTNAVKRGELGAV</sequence>
<feature type="domain" description="DUF397" evidence="2">
    <location>
        <begin position="10"/>
        <end position="63"/>
    </location>
</feature>